<dbReference type="FunCoup" id="A0A7N2QYM6">
    <property type="interactions" value="8"/>
</dbReference>
<dbReference type="Gramene" id="QL02p020337:mrna">
    <property type="protein sequence ID" value="QL02p020337:mrna:CDS:3"/>
    <property type="gene ID" value="QL02p020337"/>
</dbReference>
<name>A0A7N2QYM6_QUELO</name>
<evidence type="ECO:0000313" key="2">
    <source>
        <dbReference type="Proteomes" id="UP000594261"/>
    </source>
</evidence>
<evidence type="ECO:0000313" key="1">
    <source>
        <dbReference type="EnsemblPlants" id="QL02p020337:mrna:CDS:3"/>
    </source>
</evidence>
<dbReference type="PANTHER" id="PTHR33168">
    <property type="entry name" value="STRESS INDUCED PROTEIN-RELATED"/>
    <property type="match status" value="1"/>
</dbReference>
<reference evidence="2" key="1">
    <citation type="journal article" date="2016" name="G3 (Bethesda)">
        <title>First Draft Assembly and Annotation of the Genome of a California Endemic Oak Quercus lobata Nee (Fagaceae).</title>
        <authorList>
            <person name="Sork V.L."/>
            <person name="Fitz-Gibbon S.T."/>
            <person name="Puiu D."/>
            <person name="Crepeau M."/>
            <person name="Gugger P.F."/>
            <person name="Sherman R."/>
            <person name="Stevens K."/>
            <person name="Langley C.H."/>
            <person name="Pellegrini M."/>
            <person name="Salzberg S.L."/>
        </authorList>
    </citation>
    <scope>NUCLEOTIDE SEQUENCE [LARGE SCALE GENOMIC DNA]</scope>
    <source>
        <strain evidence="2">cv. SW786</strain>
    </source>
</reference>
<dbReference type="AlphaFoldDB" id="A0A7N2QYM6"/>
<dbReference type="KEGG" id="qlo:115960879"/>
<accession>A0A7N2QYM6</accession>
<organism evidence="1 2">
    <name type="scientific">Quercus lobata</name>
    <name type="common">Valley oak</name>
    <dbReference type="NCBI Taxonomy" id="97700"/>
    <lineage>
        <taxon>Eukaryota</taxon>
        <taxon>Viridiplantae</taxon>
        <taxon>Streptophyta</taxon>
        <taxon>Embryophyta</taxon>
        <taxon>Tracheophyta</taxon>
        <taxon>Spermatophyta</taxon>
        <taxon>Magnoliopsida</taxon>
        <taxon>eudicotyledons</taxon>
        <taxon>Gunneridae</taxon>
        <taxon>Pentapetalae</taxon>
        <taxon>rosids</taxon>
        <taxon>fabids</taxon>
        <taxon>Fagales</taxon>
        <taxon>Fagaceae</taxon>
        <taxon>Quercus</taxon>
    </lineage>
</organism>
<reference evidence="1" key="2">
    <citation type="submission" date="2021-01" db="UniProtKB">
        <authorList>
            <consortium name="EnsemblPlants"/>
        </authorList>
    </citation>
    <scope>IDENTIFICATION</scope>
</reference>
<dbReference type="Proteomes" id="UP000594261">
    <property type="component" value="Chromosome 2"/>
</dbReference>
<proteinExistence type="predicted"/>
<sequence>MFNDYEQQSSSSTASIKHKVKTSMCCFSPSVHDHQQLKSEDKPRTTSPRSPYTWLKSTANELPEIRFRCMNFISRIGKTRRNHHMRWHSADFSYDPSSYALNFQDDTRVDDECPLSFLDRLAASPPQPADSAKCEPRRREIVAFS</sequence>
<dbReference type="GeneID" id="115960879"/>
<dbReference type="OrthoDB" id="657187at2759"/>
<dbReference type="OMA" id="NHRMRSP"/>
<keyword evidence="2" id="KW-1185">Reference proteome</keyword>
<protein>
    <submittedName>
        <fullName evidence="1">Uncharacterized protein</fullName>
    </submittedName>
</protein>
<gene>
    <name evidence="1" type="primary">LOC115960879</name>
</gene>
<dbReference type="EnsemblPlants" id="QL02p020337:mrna">
    <property type="protein sequence ID" value="QL02p020337:mrna:CDS:3"/>
    <property type="gene ID" value="QL02p020337"/>
</dbReference>
<dbReference type="RefSeq" id="XP_030935742.1">
    <property type="nucleotide sequence ID" value="XM_031079882.1"/>
</dbReference>
<dbReference type="InParanoid" id="A0A7N2QYM6"/>